<keyword evidence="2" id="KW-1185">Reference proteome</keyword>
<protein>
    <submittedName>
        <fullName evidence="1">Uncharacterized protein</fullName>
    </submittedName>
</protein>
<proteinExistence type="predicted"/>
<comment type="caution">
    <text evidence="1">The sequence shown here is derived from an EMBL/GenBank/DDBJ whole genome shotgun (WGS) entry which is preliminary data.</text>
</comment>
<dbReference type="Proteomes" id="UP001165960">
    <property type="component" value="Unassembled WGS sequence"/>
</dbReference>
<gene>
    <name evidence="1" type="ORF">DSO57_1031206</name>
</gene>
<dbReference type="EMBL" id="QTSX02000222">
    <property type="protein sequence ID" value="KAJ9087629.1"/>
    <property type="molecule type" value="Genomic_DNA"/>
</dbReference>
<sequence length="150" mass="16819">MATFTFSLLNSHFYIPTVDFATVAVQEHLRCTSRGFTNIIMLDNVGLHKVADILEEFPMIDTSIAVAPQQLATANLRLLFLPAYLPFLNPIEEVFGWLRRVVKQGTPTGTEDLFNLLQAEIHTLPAETMAKFYGHADLFIPVCLAKQPIN</sequence>
<organism evidence="1 2">
    <name type="scientific">Entomophthora muscae</name>
    <dbReference type="NCBI Taxonomy" id="34485"/>
    <lineage>
        <taxon>Eukaryota</taxon>
        <taxon>Fungi</taxon>
        <taxon>Fungi incertae sedis</taxon>
        <taxon>Zoopagomycota</taxon>
        <taxon>Entomophthoromycotina</taxon>
        <taxon>Entomophthoromycetes</taxon>
        <taxon>Entomophthorales</taxon>
        <taxon>Entomophthoraceae</taxon>
        <taxon>Entomophthora</taxon>
    </lineage>
</organism>
<reference evidence="1" key="1">
    <citation type="submission" date="2022-04" db="EMBL/GenBank/DDBJ databases">
        <title>Genome of the entomopathogenic fungus Entomophthora muscae.</title>
        <authorList>
            <person name="Elya C."/>
            <person name="Lovett B.R."/>
            <person name="Lee E."/>
            <person name="Macias A.M."/>
            <person name="Hajek A.E."/>
            <person name="De Bivort B.L."/>
            <person name="Kasson M.T."/>
            <person name="De Fine Licht H.H."/>
            <person name="Stajich J.E."/>
        </authorList>
    </citation>
    <scope>NUCLEOTIDE SEQUENCE</scope>
    <source>
        <strain evidence="1">Berkeley</strain>
    </source>
</reference>
<evidence type="ECO:0000313" key="2">
    <source>
        <dbReference type="Proteomes" id="UP001165960"/>
    </source>
</evidence>
<name>A0ACC2ULG4_9FUNG</name>
<evidence type="ECO:0000313" key="1">
    <source>
        <dbReference type="EMBL" id="KAJ9087629.1"/>
    </source>
</evidence>
<accession>A0ACC2ULG4</accession>